<name>A0A537K2A1_9BACT</name>
<reference evidence="6 7" key="1">
    <citation type="journal article" date="2019" name="Nat. Microbiol.">
        <title>Mediterranean grassland soil C-N compound turnover is dependent on rainfall and depth, and is mediated by genomically divergent microorganisms.</title>
        <authorList>
            <person name="Diamond S."/>
            <person name="Andeer P.F."/>
            <person name="Li Z."/>
            <person name="Crits-Christoph A."/>
            <person name="Burstein D."/>
            <person name="Anantharaman K."/>
            <person name="Lane K.R."/>
            <person name="Thomas B.C."/>
            <person name="Pan C."/>
            <person name="Northen T.R."/>
            <person name="Banfield J.F."/>
        </authorList>
    </citation>
    <scope>NUCLEOTIDE SEQUENCE [LARGE SCALE GENOMIC DNA]</scope>
    <source>
        <strain evidence="6">NP_3</strain>
    </source>
</reference>
<evidence type="ECO:0000313" key="7">
    <source>
        <dbReference type="Proteomes" id="UP000318509"/>
    </source>
</evidence>
<dbReference type="PANTHER" id="PTHR36511:SF4">
    <property type="entry name" value="ANTITOXIN MQSA"/>
    <property type="match status" value="1"/>
</dbReference>
<dbReference type="PANTHER" id="PTHR36511">
    <property type="entry name" value="MERR FAMILY BACTERIAL REGULATORY PROTEIN"/>
    <property type="match status" value="1"/>
</dbReference>
<feature type="domain" description="HTH cro/C1-type" evidence="5">
    <location>
        <begin position="87"/>
        <end position="123"/>
    </location>
</feature>
<keyword evidence="2" id="KW-0238">DNA-binding</keyword>
<dbReference type="SUPFAM" id="SSF47413">
    <property type="entry name" value="lambda repressor-like DNA-binding domains"/>
    <property type="match status" value="1"/>
</dbReference>
<evidence type="ECO:0000256" key="4">
    <source>
        <dbReference type="SAM" id="MobiDB-lite"/>
    </source>
</evidence>
<dbReference type="InterPro" id="IPR052359">
    <property type="entry name" value="HTH-type_reg/antitoxin"/>
</dbReference>
<evidence type="ECO:0000256" key="1">
    <source>
        <dbReference type="ARBA" id="ARBA00023015"/>
    </source>
</evidence>
<dbReference type="PROSITE" id="PS50943">
    <property type="entry name" value="HTH_CROC1"/>
    <property type="match status" value="1"/>
</dbReference>
<sequence>MSSCIRHSNTSAESSRHNQHQGGNEMPTTRRSQTKILRNRGRIDVKRVRSATNKDIAKWIAEDPDTAPELPRGAKLRLIHNPPLPDVRSIRRKLGLTQAKFARRFGLSRRTIEQWEQGRAVPDRPARILLAVIDREPHLVEQAVVGSRKH</sequence>
<dbReference type="GO" id="GO:0003677">
    <property type="term" value="F:DNA binding"/>
    <property type="evidence" value="ECO:0007669"/>
    <property type="project" value="UniProtKB-KW"/>
</dbReference>
<dbReference type="CDD" id="cd00093">
    <property type="entry name" value="HTH_XRE"/>
    <property type="match status" value="1"/>
</dbReference>
<feature type="compositionally biased region" description="Polar residues" evidence="4">
    <location>
        <begin position="20"/>
        <end position="34"/>
    </location>
</feature>
<comment type="caution">
    <text evidence="6">The sequence shown here is derived from an EMBL/GenBank/DDBJ whole genome shotgun (WGS) entry which is preliminary data.</text>
</comment>
<evidence type="ECO:0000313" key="6">
    <source>
        <dbReference type="EMBL" id="TMI89921.1"/>
    </source>
</evidence>
<dbReference type="Proteomes" id="UP000318509">
    <property type="component" value="Unassembled WGS sequence"/>
</dbReference>
<evidence type="ECO:0000256" key="2">
    <source>
        <dbReference type="ARBA" id="ARBA00023125"/>
    </source>
</evidence>
<accession>A0A537K2A1</accession>
<evidence type="ECO:0000256" key="3">
    <source>
        <dbReference type="ARBA" id="ARBA00023163"/>
    </source>
</evidence>
<feature type="region of interest" description="Disordered" evidence="4">
    <location>
        <begin position="1"/>
        <end position="34"/>
    </location>
</feature>
<keyword evidence="1" id="KW-0805">Transcription regulation</keyword>
<dbReference type="Pfam" id="PF01381">
    <property type="entry name" value="HTH_3"/>
    <property type="match status" value="1"/>
</dbReference>
<dbReference type="EMBL" id="VBAK01000117">
    <property type="protein sequence ID" value="TMI89921.1"/>
    <property type="molecule type" value="Genomic_DNA"/>
</dbReference>
<proteinExistence type="predicted"/>
<evidence type="ECO:0000259" key="5">
    <source>
        <dbReference type="PROSITE" id="PS50943"/>
    </source>
</evidence>
<dbReference type="SMART" id="SM00530">
    <property type="entry name" value="HTH_XRE"/>
    <property type="match status" value="1"/>
</dbReference>
<feature type="compositionally biased region" description="Polar residues" evidence="4">
    <location>
        <begin position="1"/>
        <end position="13"/>
    </location>
</feature>
<keyword evidence="3" id="KW-0804">Transcription</keyword>
<protein>
    <submittedName>
        <fullName evidence="6">Helix-turn-helix domain-containing protein</fullName>
    </submittedName>
</protein>
<dbReference type="InterPro" id="IPR001387">
    <property type="entry name" value="Cro/C1-type_HTH"/>
</dbReference>
<dbReference type="AlphaFoldDB" id="A0A537K2A1"/>
<gene>
    <name evidence="6" type="ORF">E6H00_08445</name>
</gene>
<dbReference type="Gene3D" id="1.10.260.40">
    <property type="entry name" value="lambda repressor-like DNA-binding domains"/>
    <property type="match status" value="1"/>
</dbReference>
<organism evidence="6 7">
    <name type="scientific">Candidatus Segetimicrobium genomatis</name>
    <dbReference type="NCBI Taxonomy" id="2569760"/>
    <lineage>
        <taxon>Bacteria</taxon>
        <taxon>Bacillati</taxon>
        <taxon>Candidatus Sysuimicrobiota</taxon>
        <taxon>Candidatus Sysuimicrobiia</taxon>
        <taxon>Candidatus Sysuimicrobiales</taxon>
        <taxon>Candidatus Segetimicrobiaceae</taxon>
        <taxon>Candidatus Segetimicrobium</taxon>
    </lineage>
</organism>
<dbReference type="InterPro" id="IPR010982">
    <property type="entry name" value="Lambda_DNA-bd_dom_sf"/>
</dbReference>